<feature type="short sequence motif" description="GXGXXG" evidence="4">
    <location>
        <begin position="8"/>
        <end position="13"/>
    </location>
</feature>
<dbReference type="GO" id="GO:0016042">
    <property type="term" value="P:lipid catabolic process"/>
    <property type="evidence" value="ECO:0007669"/>
    <property type="project" value="UniProtKB-UniRule"/>
</dbReference>
<evidence type="ECO:0000256" key="1">
    <source>
        <dbReference type="ARBA" id="ARBA00022801"/>
    </source>
</evidence>
<proteinExistence type="predicted"/>
<evidence type="ECO:0000256" key="3">
    <source>
        <dbReference type="ARBA" id="ARBA00023098"/>
    </source>
</evidence>
<accession>A0A3P1CAX3</accession>
<protein>
    <submittedName>
        <fullName evidence="6">Patatin-like phospholipase family protein</fullName>
    </submittedName>
</protein>
<organism evidence="6 7">
    <name type="scientific">Larkinella knui</name>
    <dbReference type="NCBI Taxonomy" id="2025310"/>
    <lineage>
        <taxon>Bacteria</taxon>
        <taxon>Pseudomonadati</taxon>
        <taxon>Bacteroidota</taxon>
        <taxon>Cytophagia</taxon>
        <taxon>Cytophagales</taxon>
        <taxon>Spirosomataceae</taxon>
        <taxon>Larkinella</taxon>
    </lineage>
</organism>
<evidence type="ECO:0000313" key="6">
    <source>
        <dbReference type="EMBL" id="RRB10402.1"/>
    </source>
</evidence>
<name>A0A3P1CAX3_9BACT</name>
<evidence type="ECO:0000313" key="7">
    <source>
        <dbReference type="Proteomes" id="UP000274271"/>
    </source>
</evidence>
<reference evidence="6 7" key="1">
    <citation type="submission" date="2018-11" db="EMBL/GenBank/DDBJ databases">
        <authorList>
            <person name="Zhou Z."/>
            <person name="Wang G."/>
        </authorList>
    </citation>
    <scope>NUCLEOTIDE SEQUENCE [LARGE SCALE GENOMIC DNA]</scope>
    <source>
        <strain evidence="6 7">KCTC42998</strain>
    </source>
</reference>
<dbReference type="InterPro" id="IPR002641">
    <property type="entry name" value="PNPLA_dom"/>
</dbReference>
<dbReference type="PANTHER" id="PTHR14226">
    <property type="entry name" value="NEUROPATHY TARGET ESTERASE/SWISS CHEESE D.MELANOGASTER"/>
    <property type="match status" value="1"/>
</dbReference>
<dbReference type="Pfam" id="PF01734">
    <property type="entry name" value="Patatin"/>
    <property type="match status" value="1"/>
</dbReference>
<keyword evidence="1 4" id="KW-0378">Hydrolase</keyword>
<keyword evidence="3 4" id="KW-0443">Lipid metabolism</keyword>
<evidence type="ECO:0000259" key="5">
    <source>
        <dbReference type="PROSITE" id="PS51635"/>
    </source>
</evidence>
<gene>
    <name evidence="6" type="ORF">EHT87_29710</name>
</gene>
<evidence type="ECO:0000256" key="4">
    <source>
        <dbReference type="PROSITE-ProRule" id="PRU01161"/>
    </source>
</evidence>
<dbReference type="AlphaFoldDB" id="A0A3P1CAX3"/>
<feature type="domain" description="PNPLA" evidence="5">
    <location>
        <begin position="4"/>
        <end position="192"/>
    </location>
</feature>
<dbReference type="SUPFAM" id="SSF52151">
    <property type="entry name" value="FabD/lysophospholipase-like"/>
    <property type="match status" value="1"/>
</dbReference>
<comment type="caution">
    <text evidence="6">The sequence shown here is derived from an EMBL/GenBank/DDBJ whole genome shotgun (WGS) entry which is preliminary data.</text>
</comment>
<keyword evidence="7" id="KW-1185">Reference proteome</keyword>
<dbReference type="InterPro" id="IPR016035">
    <property type="entry name" value="Acyl_Trfase/lysoPLipase"/>
</dbReference>
<feature type="active site" description="Proton acceptor" evidence="4">
    <location>
        <position position="179"/>
    </location>
</feature>
<dbReference type="Proteomes" id="UP000274271">
    <property type="component" value="Unassembled WGS sequence"/>
</dbReference>
<dbReference type="OrthoDB" id="1489257at2"/>
<keyword evidence="2 4" id="KW-0442">Lipid degradation</keyword>
<dbReference type="EMBL" id="RQJP01000007">
    <property type="protein sequence ID" value="RRB10402.1"/>
    <property type="molecule type" value="Genomic_DNA"/>
</dbReference>
<dbReference type="GO" id="GO:0016787">
    <property type="term" value="F:hydrolase activity"/>
    <property type="evidence" value="ECO:0007669"/>
    <property type="project" value="UniProtKB-UniRule"/>
</dbReference>
<dbReference type="Gene3D" id="3.40.1090.10">
    <property type="entry name" value="Cytosolic phospholipase A2 catalytic domain"/>
    <property type="match status" value="1"/>
</dbReference>
<feature type="active site" description="Nucleophile" evidence="4">
    <location>
        <position position="40"/>
    </location>
</feature>
<feature type="short sequence motif" description="GXSXG" evidence="4">
    <location>
        <begin position="38"/>
        <end position="42"/>
    </location>
</feature>
<dbReference type="PROSITE" id="PS51635">
    <property type="entry name" value="PNPLA"/>
    <property type="match status" value="1"/>
</dbReference>
<dbReference type="InterPro" id="IPR050301">
    <property type="entry name" value="NTE"/>
</dbReference>
<dbReference type="PANTHER" id="PTHR14226:SF57">
    <property type="entry name" value="BLR7027 PROTEIN"/>
    <property type="match status" value="1"/>
</dbReference>
<sequence length="342" mass="36998">MKALVIGGGGSKGAFAVGVLKFIHQNIQPIDTFDIYSGTSTGSLISPLALLGEMDLLEEIYTTTRNEDVLNKHSVGRILTDISIHDATPLLRLIERNLTAARSARIMASLKQLYLSAVSLQTQELVHFATRDTASTASYRIEKITTPTELQRAMLASSCQPIYMQPIDVFQRGKEQFCDGGVRENTPLQVAVENGATEIIAISMGPKVGQSVFSSSFLTKATAILGFTIDTFSTDVGQNDYRLPTFVAEVNQYLATVKSQLAANGVSPSVIAESFVTATNPISSKPLLKLHEIRPDINLSSDEFGGEGGLLFDPVKMRMMMTMGFDMAKRHFSGLVPAGPSL</sequence>
<evidence type="ECO:0000256" key="2">
    <source>
        <dbReference type="ARBA" id="ARBA00022963"/>
    </source>
</evidence>
<feature type="short sequence motif" description="DGA/G" evidence="4">
    <location>
        <begin position="179"/>
        <end position="181"/>
    </location>
</feature>
<dbReference type="RefSeq" id="WP_124910414.1">
    <property type="nucleotide sequence ID" value="NZ_RQJP01000007.1"/>
</dbReference>